<accession>A0A7J6QX01</accession>
<dbReference type="EMBL" id="JABANO010029781">
    <property type="protein sequence ID" value="KAF4712974.1"/>
    <property type="molecule type" value="Genomic_DNA"/>
</dbReference>
<protein>
    <submittedName>
        <fullName evidence="1">Uncharacterized protein</fullName>
    </submittedName>
</protein>
<evidence type="ECO:0000313" key="1">
    <source>
        <dbReference type="EMBL" id="KAF4712974.1"/>
    </source>
</evidence>
<gene>
    <name evidence="1" type="ORF">FOZ63_009620</name>
</gene>
<organism evidence="1 2">
    <name type="scientific">Perkinsus olseni</name>
    <name type="common">Perkinsus atlanticus</name>
    <dbReference type="NCBI Taxonomy" id="32597"/>
    <lineage>
        <taxon>Eukaryota</taxon>
        <taxon>Sar</taxon>
        <taxon>Alveolata</taxon>
        <taxon>Perkinsozoa</taxon>
        <taxon>Perkinsea</taxon>
        <taxon>Perkinsida</taxon>
        <taxon>Perkinsidae</taxon>
        <taxon>Perkinsus</taxon>
    </lineage>
</organism>
<dbReference type="InterPro" id="IPR015943">
    <property type="entry name" value="WD40/YVTN_repeat-like_dom_sf"/>
</dbReference>
<sequence length="308" mass="33163">MNSLLSSTCRFASTSGDLSEDDVKNVKQYKTGGDGSNSQFIKYSSRPWSIYKQASSIVVITWAVGLIWGILDVLEVPTGTGLILSSTPTASQRRLQTAAEIFAPLAPFFTPVGLTTKDGRGETLIATDGISMWPEIPDSECLSPLSGGQDATDLTWLGDSLLIAFGGNDLLNCTSGDRIEFPMEIAKIESIGSRLVVATAGNSIYMLDPSTDGRWRKRARVGEYEKSSQTITGIARLRDSTIVVMLANGTLHHWDIDRGSLVVSELPRSEGVQRYTGLAALDGQMLVAAVMDDHTAHLFVLSEPASSK</sequence>
<proteinExistence type="predicted"/>
<dbReference type="Proteomes" id="UP000553632">
    <property type="component" value="Unassembled WGS sequence"/>
</dbReference>
<comment type="caution">
    <text evidence="1">The sequence shown here is derived from an EMBL/GenBank/DDBJ whole genome shotgun (WGS) entry which is preliminary data.</text>
</comment>
<keyword evidence="2" id="KW-1185">Reference proteome</keyword>
<evidence type="ECO:0000313" key="2">
    <source>
        <dbReference type="Proteomes" id="UP000553632"/>
    </source>
</evidence>
<dbReference type="Gene3D" id="2.130.10.10">
    <property type="entry name" value="YVTN repeat-like/Quinoprotein amine dehydrogenase"/>
    <property type="match status" value="1"/>
</dbReference>
<dbReference type="InterPro" id="IPR011041">
    <property type="entry name" value="Quinoprot_gluc/sorb_DH_b-prop"/>
</dbReference>
<reference evidence="1 2" key="1">
    <citation type="submission" date="2020-04" db="EMBL/GenBank/DDBJ databases">
        <title>Perkinsus olseni comparative genomics.</title>
        <authorList>
            <person name="Bogema D.R."/>
        </authorList>
    </citation>
    <scope>NUCLEOTIDE SEQUENCE [LARGE SCALE GENOMIC DNA]</scope>
    <source>
        <strain evidence="1 2">ATCC PRA-207</strain>
    </source>
</reference>
<name>A0A7J6QX01_PEROL</name>
<dbReference type="AlphaFoldDB" id="A0A7J6QX01"/>
<dbReference type="SUPFAM" id="SSF50952">
    <property type="entry name" value="Soluble quinoprotein glucose dehydrogenase"/>
    <property type="match status" value="1"/>
</dbReference>